<protein>
    <submittedName>
        <fullName evidence="2">Uncharacterized protein</fullName>
    </submittedName>
</protein>
<sequence>LGISAGYVMGLWTVFCILLFSKTWRVAWSRLFDRLYDKTYVQVAVVKAAMVRSFRGEAL</sequence>
<organism evidence="2 3">
    <name type="scientific">Aegilops tauschii subsp. strangulata</name>
    <name type="common">Goatgrass</name>
    <dbReference type="NCBI Taxonomy" id="200361"/>
    <lineage>
        <taxon>Eukaryota</taxon>
        <taxon>Viridiplantae</taxon>
        <taxon>Streptophyta</taxon>
        <taxon>Embryophyta</taxon>
        <taxon>Tracheophyta</taxon>
        <taxon>Spermatophyta</taxon>
        <taxon>Magnoliopsida</taxon>
        <taxon>Liliopsida</taxon>
        <taxon>Poales</taxon>
        <taxon>Poaceae</taxon>
        <taxon>BOP clade</taxon>
        <taxon>Pooideae</taxon>
        <taxon>Triticodae</taxon>
        <taxon>Triticeae</taxon>
        <taxon>Triticinae</taxon>
        <taxon>Aegilops</taxon>
    </lineage>
</organism>
<name>A0A453M357_AEGTS</name>
<proteinExistence type="predicted"/>
<reference evidence="3" key="1">
    <citation type="journal article" date="2014" name="Science">
        <title>Ancient hybridizations among the ancestral genomes of bread wheat.</title>
        <authorList>
            <consortium name="International Wheat Genome Sequencing Consortium,"/>
            <person name="Marcussen T."/>
            <person name="Sandve S.R."/>
            <person name="Heier L."/>
            <person name="Spannagl M."/>
            <person name="Pfeifer M."/>
            <person name="Jakobsen K.S."/>
            <person name="Wulff B.B."/>
            <person name="Steuernagel B."/>
            <person name="Mayer K.F."/>
            <person name="Olsen O.A."/>
        </authorList>
    </citation>
    <scope>NUCLEOTIDE SEQUENCE [LARGE SCALE GENOMIC DNA]</scope>
    <source>
        <strain evidence="3">cv. AL8/78</strain>
    </source>
</reference>
<keyword evidence="3" id="KW-1185">Reference proteome</keyword>
<reference evidence="3" key="2">
    <citation type="journal article" date="2017" name="Nat. Plants">
        <title>The Aegilops tauschii genome reveals multiple impacts of transposons.</title>
        <authorList>
            <person name="Zhao G."/>
            <person name="Zou C."/>
            <person name="Li K."/>
            <person name="Wang K."/>
            <person name="Li T."/>
            <person name="Gao L."/>
            <person name="Zhang X."/>
            <person name="Wang H."/>
            <person name="Yang Z."/>
            <person name="Liu X."/>
            <person name="Jiang W."/>
            <person name="Mao L."/>
            <person name="Kong X."/>
            <person name="Jiao Y."/>
            <person name="Jia J."/>
        </authorList>
    </citation>
    <scope>NUCLEOTIDE SEQUENCE [LARGE SCALE GENOMIC DNA]</scope>
    <source>
        <strain evidence="3">cv. AL8/78</strain>
    </source>
</reference>
<evidence type="ECO:0000256" key="1">
    <source>
        <dbReference type="SAM" id="Phobius"/>
    </source>
</evidence>
<dbReference type="EnsemblPlants" id="AET5Gv21024200.1">
    <property type="protein sequence ID" value="AET5Gv21024200.1"/>
    <property type="gene ID" value="AET5Gv21024200"/>
</dbReference>
<keyword evidence="1" id="KW-0812">Transmembrane</keyword>
<accession>A0A453M357</accession>
<keyword evidence="1" id="KW-0472">Membrane</keyword>
<dbReference type="STRING" id="200361.A0A453M357"/>
<reference evidence="2" key="5">
    <citation type="journal article" date="2021" name="G3 (Bethesda)">
        <title>Aegilops tauschii genome assembly Aet v5.0 features greater sequence contiguity and improved annotation.</title>
        <authorList>
            <person name="Wang L."/>
            <person name="Zhu T."/>
            <person name="Rodriguez J.C."/>
            <person name="Deal K.R."/>
            <person name="Dubcovsky J."/>
            <person name="McGuire P.E."/>
            <person name="Lux T."/>
            <person name="Spannagl M."/>
            <person name="Mayer K.F.X."/>
            <person name="Baldrich P."/>
            <person name="Meyers B.C."/>
            <person name="Huo N."/>
            <person name="Gu Y.Q."/>
            <person name="Zhou H."/>
            <person name="Devos K.M."/>
            <person name="Bennetzen J.L."/>
            <person name="Unver T."/>
            <person name="Budak H."/>
            <person name="Gulick P.J."/>
            <person name="Galiba G."/>
            <person name="Kalapos B."/>
            <person name="Nelson D.R."/>
            <person name="Li P."/>
            <person name="You F.M."/>
            <person name="Luo M.C."/>
            <person name="Dvorak J."/>
        </authorList>
    </citation>
    <scope>NUCLEOTIDE SEQUENCE [LARGE SCALE GENOMIC DNA]</scope>
    <source>
        <strain evidence="2">cv. AL8/78</strain>
    </source>
</reference>
<feature type="transmembrane region" description="Helical" evidence="1">
    <location>
        <begin position="6"/>
        <end position="24"/>
    </location>
</feature>
<keyword evidence="1" id="KW-1133">Transmembrane helix</keyword>
<dbReference type="Gramene" id="AET5Gv21024200.1">
    <property type="protein sequence ID" value="AET5Gv21024200.1"/>
    <property type="gene ID" value="AET5Gv21024200"/>
</dbReference>
<dbReference type="Proteomes" id="UP000015105">
    <property type="component" value="Chromosome 5D"/>
</dbReference>
<evidence type="ECO:0000313" key="2">
    <source>
        <dbReference type="EnsemblPlants" id="AET5Gv21024200.1"/>
    </source>
</evidence>
<reference evidence="2" key="4">
    <citation type="submission" date="2019-03" db="UniProtKB">
        <authorList>
            <consortium name="EnsemblPlants"/>
        </authorList>
    </citation>
    <scope>IDENTIFICATION</scope>
</reference>
<reference evidence="2" key="3">
    <citation type="journal article" date="2017" name="Nature">
        <title>Genome sequence of the progenitor of the wheat D genome Aegilops tauschii.</title>
        <authorList>
            <person name="Luo M.C."/>
            <person name="Gu Y.Q."/>
            <person name="Puiu D."/>
            <person name="Wang H."/>
            <person name="Twardziok S.O."/>
            <person name="Deal K.R."/>
            <person name="Huo N."/>
            <person name="Zhu T."/>
            <person name="Wang L."/>
            <person name="Wang Y."/>
            <person name="McGuire P.E."/>
            <person name="Liu S."/>
            <person name="Long H."/>
            <person name="Ramasamy R.K."/>
            <person name="Rodriguez J.C."/>
            <person name="Van S.L."/>
            <person name="Yuan L."/>
            <person name="Wang Z."/>
            <person name="Xia Z."/>
            <person name="Xiao L."/>
            <person name="Anderson O.D."/>
            <person name="Ouyang S."/>
            <person name="Liang Y."/>
            <person name="Zimin A.V."/>
            <person name="Pertea G."/>
            <person name="Qi P."/>
            <person name="Bennetzen J.L."/>
            <person name="Dai X."/>
            <person name="Dawson M.W."/>
            <person name="Muller H.G."/>
            <person name="Kugler K."/>
            <person name="Rivarola-Duarte L."/>
            <person name="Spannagl M."/>
            <person name="Mayer K.F.X."/>
            <person name="Lu F.H."/>
            <person name="Bevan M.W."/>
            <person name="Leroy P."/>
            <person name="Li P."/>
            <person name="You F.M."/>
            <person name="Sun Q."/>
            <person name="Liu Z."/>
            <person name="Lyons E."/>
            <person name="Wicker T."/>
            <person name="Salzberg S.L."/>
            <person name="Devos K.M."/>
            <person name="Dvorak J."/>
        </authorList>
    </citation>
    <scope>NUCLEOTIDE SEQUENCE [LARGE SCALE GENOMIC DNA]</scope>
    <source>
        <strain evidence="2">cv. AL8/78</strain>
    </source>
</reference>
<dbReference type="AlphaFoldDB" id="A0A453M357"/>
<evidence type="ECO:0000313" key="3">
    <source>
        <dbReference type="Proteomes" id="UP000015105"/>
    </source>
</evidence>